<dbReference type="Pfam" id="PF01061">
    <property type="entry name" value="ABC2_membrane"/>
    <property type="match status" value="1"/>
</dbReference>
<dbReference type="InterPro" id="IPR003593">
    <property type="entry name" value="AAA+_ATPase"/>
</dbReference>
<dbReference type="InterPro" id="IPR050352">
    <property type="entry name" value="ABCG_transporters"/>
</dbReference>
<dbReference type="PANTHER" id="PTHR48041:SF139">
    <property type="entry name" value="PROTEIN SCARLET"/>
    <property type="match status" value="1"/>
</dbReference>
<keyword evidence="11" id="KW-1185">Reference proteome</keyword>
<dbReference type="InterPro" id="IPR043926">
    <property type="entry name" value="ABCG_dom"/>
</dbReference>
<dbReference type="AlphaFoldDB" id="A0AAD1X9C8"/>
<evidence type="ECO:0000256" key="5">
    <source>
        <dbReference type="ARBA" id="ARBA00022840"/>
    </source>
</evidence>
<dbReference type="EMBL" id="CAMPGE010003401">
    <property type="protein sequence ID" value="CAI2362235.1"/>
    <property type="molecule type" value="Genomic_DNA"/>
</dbReference>
<keyword evidence="7 8" id="KW-0472">Membrane</keyword>
<gene>
    <name evidence="10" type="ORF">ECRASSUSDP1_LOCUS3557</name>
</gene>
<evidence type="ECO:0000259" key="9">
    <source>
        <dbReference type="PROSITE" id="PS50893"/>
    </source>
</evidence>
<evidence type="ECO:0000256" key="7">
    <source>
        <dbReference type="ARBA" id="ARBA00023136"/>
    </source>
</evidence>
<dbReference type="SUPFAM" id="SSF52540">
    <property type="entry name" value="P-loop containing nucleoside triphosphate hydrolases"/>
    <property type="match status" value="1"/>
</dbReference>
<keyword evidence="4" id="KW-0547">Nucleotide-binding</keyword>
<evidence type="ECO:0000256" key="2">
    <source>
        <dbReference type="ARBA" id="ARBA00022448"/>
    </source>
</evidence>
<dbReference type="SMART" id="SM00382">
    <property type="entry name" value="AAA"/>
    <property type="match status" value="1"/>
</dbReference>
<keyword evidence="6 8" id="KW-1133">Transmembrane helix</keyword>
<dbReference type="Pfam" id="PF19055">
    <property type="entry name" value="ABC2_membrane_7"/>
    <property type="match status" value="1"/>
</dbReference>
<dbReference type="InterPro" id="IPR013525">
    <property type="entry name" value="ABC2_TM"/>
</dbReference>
<feature type="domain" description="ABC transporter" evidence="9">
    <location>
        <begin position="41"/>
        <end position="282"/>
    </location>
</feature>
<dbReference type="GO" id="GO:0016887">
    <property type="term" value="F:ATP hydrolysis activity"/>
    <property type="evidence" value="ECO:0007669"/>
    <property type="project" value="InterPro"/>
</dbReference>
<dbReference type="InterPro" id="IPR003439">
    <property type="entry name" value="ABC_transporter-like_ATP-bd"/>
</dbReference>
<evidence type="ECO:0000256" key="6">
    <source>
        <dbReference type="ARBA" id="ARBA00022989"/>
    </source>
</evidence>
<evidence type="ECO:0000256" key="1">
    <source>
        <dbReference type="ARBA" id="ARBA00004141"/>
    </source>
</evidence>
<feature type="transmembrane region" description="Helical" evidence="8">
    <location>
        <begin position="484"/>
        <end position="507"/>
    </location>
</feature>
<reference evidence="10" key="1">
    <citation type="submission" date="2023-07" db="EMBL/GenBank/DDBJ databases">
        <authorList>
            <consortium name="AG Swart"/>
            <person name="Singh M."/>
            <person name="Singh A."/>
            <person name="Seah K."/>
            <person name="Emmerich C."/>
        </authorList>
    </citation>
    <scope>NUCLEOTIDE SEQUENCE</scope>
    <source>
        <strain evidence="10">DP1</strain>
    </source>
</reference>
<comment type="subcellular location">
    <subcellularLocation>
        <location evidence="1">Membrane</location>
        <topology evidence="1">Multi-pass membrane protein</topology>
    </subcellularLocation>
</comment>
<dbReference type="InterPro" id="IPR027417">
    <property type="entry name" value="P-loop_NTPase"/>
</dbReference>
<keyword evidence="2" id="KW-0813">Transport</keyword>
<evidence type="ECO:0000256" key="8">
    <source>
        <dbReference type="SAM" id="Phobius"/>
    </source>
</evidence>
<evidence type="ECO:0000256" key="4">
    <source>
        <dbReference type="ARBA" id="ARBA00022741"/>
    </source>
</evidence>
<proteinExistence type="predicted"/>
<comment type="caution">
    <text evidence="10">The sequence shown here is derived from an EMBL/GenBank/DDBJ whole genome shotgun (WGS) entry which is preliminary data.</text>
</comment>
<feature type="transmembrane region" description="Helical" evidence="8">
    <location>
        <begin position="514"/>
        <end position="532"/>
    </location>
</feature>
<dbReference type="GO" id="GO:0016020">
    <property type="term" value="C:membrane"/>
    <property type="evidence" value="ECO:0007669"/>
    <property type="project" value="UniProtKB-SubCell"/>
</dbReference>
<dbReference type="Pfam" id="PF00005">
    <property type="entry name" value="ABC_tran"/>
    <property type="match status" value="1"/>
</dbReference>
<dbReference type="GO" id="GO:0005524">
    <property type="term" value="F:ATP binding"/>
    <property type="evidence" value="ECO:0007669"/>
    <property type="project" value="UniProtKB-KW"/>
</dbReference>
<protein>
    <recommendedName>
        <fullName evidence="9">ABC transporter domain-containing protein</fullName>
    </recommendedName>
</protein>
<dbReference type="PANTHER" id="PTHR48041">
    <property type="entry name" value="ABC TRANSPORTER G FAMILY MEMBER 28"/>
    <property type="match status" value="1"/>
</dbReference>
<dbReference type="PROSITE" id="PS50893">
    <property type="entry name" value="ABC_TRANSPORTER_2"/>
    <property type="match status" value="1"/>
</dbReference>
<feature type="transmembrane region" description="Helical" evidence="8">
    <location>
        <begin position="402"/>
        <end position="426"/>
    </location>
</feature>
<dbReference type="GO" id="GO:0140359">
    <property type="term" value="F:ABC-type transporter activity"/>
    <property type="evidence" value="ECO:0007669"/>
    <property type="project" value="InterPro"/>
</dbReference>
<sequence length="614" mass="69384">MIEQISGELRNIKEDAIKHPMKLSWTDLSYTVKAQYTKKAMEAQGATQKTYEKVLLKKQHGYVNSGEALFIMGSSGAGKTTLLNALCDRLQKTKNYKLEGDILLNDSHPVSQKDFGKYGVYVMQDDVLFPTLTCEEAIKFSAQLRTNLQGQDLKLKVNETIETLNLIHSKKTLIGDKIMKGLRPGERKRTAIAIELVTDPDIIFLDEPTSGLDSFTANKIVKLLVDQAKAGKTVVATIHQPSSSTYSLFDRLLLLMDGYPIYQGKAQEAGQYFDKIGFKIPKFANPADYYLKEFFIPFNKTKKDEQKLETLLDGYQSHISGKILGEDKAIENFEVTDQYLKEAHPHAGMVTEFMVLTRRTGLNLIRNPNSTTMRAVMIIVTSILMSLVFWDLSDSNNEVQNKIGFCFFLGVNMVMSTLQSIIVIFIMERPVFLREYASKSYGLWSYYTSKSVVEIPFQFITPLLISCVVYFTCGMTVDFGKFCIFTLTLMMAVLAATSIGFFIGCILTDASSAIQASMIAMTPFIIFGGYMVNLNDLYSWLAWIQYLSPIRFVTEALVRNEFENNDDYPNPQEIFDRYDYNIGLGWSILTIFGIGILYRGLAYIALKLTISKVQ</sequence>
<feature type="transmembrane region" description="Helical" evidence="8">
    <location>
        <begin position="372"/>
        <end position="390"/>
    </location>
</feature>
<dbReference type="Proteomes" id="UP001295684">
    <property type="component" value="Unassembled WGS sequence"/>
</dbReference>
<name>A0AAD1X9C8_EUPCR</name>
<accession>A0AAD1X9C8</accession>
<keyword evidence="3 8" id="KW-0812">Transmembrane</keyword>
<keyword evidence="5" id="KW-0067">ATP-binding</keyword>
<dbReference type="Gene3D" id="3.40.50.300">
    <property type="entry name" value="P-loop containing nucleotide triphosphate hydrolases"/>
    <property type="match status" value="1"/>
</dbReference>
<organism evidence="10 11">
    <name type="scientific">Euplotes crassus</name>
    <dbReference type="NCBI Taxonomy" id="5936"/>
    <lineage>
        <taxon>Eukaryota</taxon>
        <taxon>Sar</taxon>
        <taxon>Alveolata</taxon>
        <taxon>Ciliophora</taxon>
        <taxon>Intramacronucleata</taxon>
        <taxon>Spirotrichea</taxon>
        <taxon>Hypotrichia</taxon>
        <taxon>Euplotida</taxon>
        <taxon>Euplotidae</taxon>
        <taxon>Moneuplotes</taxon>
    </lineage>
</organism>
<feature type="transmembrane region" description="Helical" evidence="8">
    <location>
        <begin position="584"/>
        <end position="606"/>
    </location>
</feature>
<feature type="transmembrane region" description="Helical" evidence="8">
    <location>
        <begin position="447"/>
        <end position="472"/>
    </location>
</feature>
<evidence type="ECO:0000256" key="3">
    <source>
        <dbReference type="ARBA" id="ARBA00022692"/>
    </source>
</evidence>
<evidence type="ECO:0000313" key="11">
    <source>
        <dbReference type="Proteomes" id="UP001295684"/>
    </source>
</evidence>
<evidence type="ECO:0000313" key="10">
    <source>
        <dbReference type="EMBL" id="CAI2362235.1"/>
    </source>
</evidence>